<evidence type="ECO:0000256" key="2">
    <source>
        <dbReference type="ARBA" id="ARBA00022448"/>
    </source>
</evidence>
<feature type="transmembrane region" description="Helical" evidence="9">
    <location>
        <begin position="284"/>
        <end position="306"/>
    </location>
</feature>
<keyword evidence="3" id="KW-1003">Cell membrane</keyword>
<dbReference type="PROSITE" id="PS50850">
    <property type="entry name" value="MFS"/>
    <property type="match status" value="1"/>
</dbReference>
<keyword evidence="5 9" id="KW-1133">Transmembrane helix</keyword>
<feature type="transmembrane region" description="Helical" evidence="9">
    <location>
        <begin position="157"/>
        <end position="179"/>
    </location>
</feature>
<keyword evidence="4 9" id="KW-0812">Transmembrane</keyword>
<comment type="caution">
    <text evidence="11">The sequence shown here is derived from an EMBL/GenBank/DDBJ whole genome shotgun (WGS) entry which is preliminary data.</text>
</comment>
<keyword evidence="6 9" id="KW-0472">Membrane</keyword>
<evidence type="ECO:0000256" key="8">
    <source>
        <dbReference type="SAM" id="MobiDB-lite"/>
    </source>
</evidence>
<dbReference type="GO" id="GO:0022857">
    <property type="term" value="F:transmembrane transporter activity"/>
    <property type="evidence" value="ECO:0007669"/>
    <property type="project" value="InterPro"/>
</dbReference>
<evidence type="ECO:0000313" key="11">
    <source>
        <dbReference type="EMBL" id="RKN62045.1"/>
    </source>
</evidence>
<feature type="transmembrane region" description="Helical" evidence="9">
    <location>
        <begin position="374"/>
        <end position="395"/>
    </location>
</feature>
<evidence type="ECO:0000256" key="9">
    <source>
        <dbReference type="SAM" id="Phobius"/>
    </source>
</evidence>
<dbReference type="OrthoDB" id="7375466at2"/>
<evidence type="ECO:0000256" key="7">
    <source>
        <dbReference type="ARBA" id="ARBA00023251"/>
    </source>
</evidence>
<feature type="transmembrane region" description="Helical" evidence="9">
    <location>
        <begin position="95"/>
        <end position="112"/>
    </location>
</feature>
<feature type="transmembrane region" description="Helical" evidence="9">
    <location>
        <begin position="416"/>
        <end position="437"/>
    </location>
</feature>
<name>A0A3B0AMT5_9ACTN</name>
<feature type="transmembrane region" description="Helical" evidence="9">
    <location>
        <begin position="350"/>
        <end position="368"/>
    </location>
</feature>
<evidence type="ECO:0000256" key="3">
    <source>
        <dbReference type="ARBA" id="ARBA00022475"/>
    </source>
</evidence>
<dbReference type="AlphaFoldDB" id="A0A3B0AMT5"/>
<feature type="domain" description="Major facilitator superfamily (MFS) profile" evidence="10">
    <location>
        <begin position="29"/>
        <end position="480"/>
    </location>
</feature>
<feature type="compositionally biased region" description="Low complexity" evidence="8">
    <location>
        <begin position="1"/>
        <end position="10"/>
    </location>
</feature>
<feature type="transmembrane region" description="Helical" evidence="9">
    <location>
        <begin position="27"/>
        <end position="52"/>
    </location>
</feature>
<feature type="transmembrane region" description="Helical" evidence="9">
    <location>
        <begin position="185"/>
        <end position="204"/>
    </location>
</feature>
<dbReference type="GO" id="GO:0046677">
    <property type="term" value="P:response to antibiotic"/>
    <property type="evidence" value="ECO:0007669"/>
    <property type="project" value="UniProtKB-KW"/>
</dbReference>
<dbReference type="Gene3D" id="1.20.1250.20">
    <property type="entry name" value="MFS general substrate transporter like domains"/>
    <property type="match status" value="1"/>
</dbReference>
<dbReference type="SUPFAM" id="SSF103473">
    <property type="entry name" value="MFS general substrate transporter"/>
    <property type="match status" value="1"/>
</dbReference>
<comment type="subcellular location">
    <subcellularLocation>
        <location evidence="1">Cell membrane</location>
        <topology evidence="1">Multi-pass membrane protein</topology>
    </subcellularLocation>
</comment>
<dbReference type="InterPro" id="IPR036259">
    <property type="entry name" value="MFS_trans_sf"/>
</dbReference>
<keyword evidence="12" id="KW-1185">Reference proteome</keyword>
<protein>
    <submittedName>
        <fullName evidence="11">MFS transporter</fullName>
    </submittedName>
</protein>
<dbReference type="PANTHER" id="PTHR42718">
    <property type="entry name" value="MAJOR FACILITATOR SUPERFAMILY MULTIDRUG TRANSPORTER MFSC"/>
    <property type="match status" value="1"/>
</dbReference>
<evidence type="ECO:0000256" key="4">
    <source>
        <dbReference type="ARBA" id="ARBA00022692"/>
    </source>
</evidence>
<dbReference type="Pfam" id="PF07690">
    <property type="entry name" value="MFS_1"/>
    <property type="match status" value="1"/>
</dbReference>
<feature type="transmembrane region" description="Helical" evidence="9">
    <location>
        <begin position="318"/>
        <end position="338"/>
    </location>
</feature>
<dbReference type="PANTHER" id="PTHR42718:SF46">
    <property type="entry name" value="BLR6921 PROTEIN"/>
    <property type="match status" value="1"/>
</dbReference>
<reference evidence="11 12" key="1">
    <citation type="journal article" date="2015" name="Antonie Van Leeuwenhoek">
        <title>Streptomyces klenkii sp. nov., isolated from deep marine sediment.</title>
        <authorList>
            <person name="Veyisoglu A."/>
            <person name="Sahin N."/>
        </authorList>
    </citation>
    <scope>NUCLEOTIDE SEQUENCE [LARGE SCALE GENOMIC DNA]</scope>
    <source>
        <strain evidence="11 12">KCTC 29202</strain>
    </source>
</reference>
<feature type="region of interest" description="Disordered" evidence="8">
    <location>
        <begin position="1"/>
        <end position="20"/>
    </location>
</feature>
<keyword evidence="2" id="KW-0813">Transport</keyword>
<dbReference type="InterPro" id="IPR020846">
    <property type="entry name" value="MFS_dom"/>
</dbReference>
<organism evidence="11 12">
    <name type="scientific">Streptomyces klenkii</name>
    <dbReference type="NCBI Taxonomy" id="1420899"/>
    <lineage>
        <taxon>Bacteria</taxon>
        <taxon>Bacillati</taxon>
        <taxon>Actinomycetota</taxon>
        <taxon>Actinomycetes</taxon>
        <taxon>Kitasatosporales</taxon>
        <taxon>Streptomycetaceae</taxon>
        <taxon>Streptomyces</taxon>
    </lineage>
</organism>
<evidence type="ECO:0000259" key="10">
    <source>
        <dbReference type="PROSITE" id="PS50850"/>
    </source>
</evidence>
<evidence type="ECO:0000313" key="12">
    <source>
        <dbReference type="Proteomes" id="UP000270343"/>
    </source>
</evidence>
<dbReference type="EMBL" id="RBAM01000022">
    <property type="protein sequence ID" value="RKN62045.1"/>
    <property type="molecule type" value="Genomic_DNA"/>
</dbReference>
<feature type="transmembrane region" description="Helical" evidence="9">
    <location>
        <begin position="216"/>
        <end position="235"/>
    </location>
</feature>
<evidence type="ECO:0000256" key="1">
    <source>
        <dbReference type="ARBA" id="ARBA00004651"/>
    </source>
</evidence>
<keyword evidence="7" id="KW-0046">Antibiotic resistance</keyword>
<dbReference type="RefSeq" id="WP_120759134.1">
    <property type="nucleotide sequence ID" value="NZ_JBFADQ010000096.1"/>
</dbReference>
<feature type="transmembrane region" description="Helical" evidence="9">
    <location>
        <begin position="247"/>
        <end position="263"/>
    </location>
</feature>
<feature type="transmembrane region" description="Helical" evidence="9">
    <location>
        <begin position="124"/>
        <end position="145"/>
    </location>
</feature>
<dbReference type="Proteomes" id="UP000270343">
    <property type="component" value="Unassembled WGS sequence"/>
</dbReference>
<feature type="transmembrane region" description="Helical" evidence="9">
    <location>
        <begin position="457"/>
        <end position="477"/>
    </location>
</feature>
<gene>
    <name evidence="11" type="ORF">D7231_31445</name>
</gene>
<evidence type="ECO:0000256" key="6">
    <source>
        <dbReference type="ARBA" id="ARBA00023136"/>
    </source>
</evidence>
<sequence length="485" mass="50036">MKPSSLSSSSPPQPASATAGRMSPRQWGLLVVLAGNMLIDALEVSVAVVALPSVGTDLGLAPSTAHWVMTGFALGFGALMLFGARVVALAGRRRMYLIALLAFAAASLAAALSSDPALLIATRFVKGFCAALTAPTGLAILCTVMKEGPERERAVSVYTLFGASGFTAGLLLSGILTSISWRWTFAFPAPVVLLLFALCLKLIPADEARAPGPRRYDLTGAASFAGALLLLVHALSRLPHEGPADPYTLASFAAAAALLVFFVRHERRTPRPLLRLELLADPGMLRSALGAASLNGSYLGLLLIVSYQTQAVLDWTPLQTGLAIVPASAPLAVTALVSGRMVGRFGAHRLIAAGAVPPLLGYLLYLRLPVNSGGYATTMLPTMLLVGAGFVLSFAALNMQAVSGFPAEARGEASGVYQTAVQIGAAVMLAAVAALLTTGQAPPGAPRTELLAGSRPAVWLVTAAGAAGLLTALTGVLPRRRDRTS</sequence>
<dbReference type="GO" id="GO:0005886">
    <property type="term" value="C:plasma membrane"/>
    <property type="evidence" value="ECO:0007669"/>
    <property type="project" value="UniProtKB-SubCell"/>
</dbReference>
<accession>A0A3B0AMT5</accession>
<dbReference type="Gene3D" id="1.20.1720.10">
    <property type="entry name" value="Multidrug resistance protein D"/>
    <property type="match status" value="1"/>
</dbReference>
<proteinExistence type="predicted"/>
<dbReference type="InterPro" id="IPR011701">
    <property type="entry name" value="MFS"/>
</dbReference>
<dbReference type="CDD" id="cd17321">
    <property type="entry name" value="MFS_MMR_MDR_like"/>
    <property type="match status" value="1"/>
</dbReference>
<evidence type="ECO:0000256" key="5">
    <source>
        <dbReference type="ARBA" id="ARBA00022989"/>
    </source>
</evidence>
<feature type="transmembrane region" description="Helical" evidence="9">
    <location>
        <begin position="64"/>
        <end position="83"/>
    </location>
</feature>